<keyword evidence="7" id="KW-0625">Polysaccharide transport</keyword>
<feature type="transmembrane region" description="Helical" evidence="9">
    <location>
        <begin position="181"/>
        <end position="200"/>
    </location>
</feature>
<evidence type="ECO:0000313" key="12">
    <source>
        <dbReference type="Proteomes" id="UP000727907"/>
    </source>
</evidence>
<keyword evidence="5 9" id="KW-0812">Transmembrane</keyword>
<feature type="transmembrane region" description="Helical" evidence="9">
    <location>
        <begin position="74"/>
        <end position="92"/>
    </location>
</feature>
<feature type="transmembrane region" description="Helical" evidence="9">
    <location>
        <begin position="241"/>
        <end position="261"/>
    </location>
</feature>
<evidence type="ECO:0000256" key="1">
    <source>
        <dbReference type="ARBA" id="ARBA00004651"/>
    </source>
</evidence>
<feature type="transmembrane region" description="Helical" evidence="9">
    <location>
        <begin position="148"/>
        <end position="169"/>
    </location>
</feature>
<keyword evidence="12" id="KW-1185">Reference proteome</keyword>
<organism evidence="11 12">
    <name type="scientific">Reyranella humidisoli</name>
    <dbReference type="NCBI Taxonomy" id="2849149"/>
    <lineage>
        <taxon>Bacteria</taxon>
        <taxon>Pseudomonadati</taxon>
        <taxon>Pseudomonadota</taxon>
        <taxon>Alphaproteobacteria</taxon>
        <taxon>Hyphomicrobiales</taxon>
        <taxon>Reyranellaceae</taxon>
        <taxon>Reyranella</taxon>
    </lineage>
</organism>
<dbReference type="InterPro" id="IPR013525">
    <property type="entry name" value="ABC2_TM"/>
</dbReference>
<accession>A0ABS6ILL0</accession>
<dbReference type="Proteomes" id="UP000727907">
    <property type="component" value="Unassembled WGS sequence"/>
</dbReference>
<comment type="caution">
    <text evidence="11">The sequence shown here is derived from an EMBL/GenBank/DDBJ whole genome shotgun (WGS) entry which is preliminary data.</text>
</comment>
<comment type="subcellular location">
    <subcellularLocation>
        <location evidence="1">Cell membrane</location>
        <topology evidence="1">Multi-pass membrane protein</topology>
    </subcellularLocation>
</comment>
<dbReference type="EMBL" id="JAHOPB010000001">
    <property type="protein sequence ID" value="MBU8875476.1"/>
    <property type="molecule type" value="Genomic_DNA"/>
</dbReference>
<dbReference type="Pfam" id="PF01061">
    <property type="entry name" value="ABC2_membrane"/>
    <property type="match status" value="1"/>
</dbReference>
<keyword evidence="8 9" id="KW-0472">Membrane</keyword>
<proteinExistence type="inferred from homology"/>
<feature type="transmembrane region" description="Helical" evidence="9">
    <location>
        <begin position="113"/>
        <end position="136"/>
    </location>
</feature>
<sequence>MATTTSATRDFTVAFGNWRRTIAAAMNDYLSTKFRGSKFAAVIALAEPVILVLALVALRMLLKQSLNYYGSSMVLFYASGIFPYYLFLFVSVRAGAARINQRARLPGRMQLDYFIAVALVEILIIGSMMILFFAVLWLDGIEQAIPRYFDICLAAVALMIVCGLGVGLINQAISRFFPVWGRIYGILTRGSMFLSGVFVMPDLLTPFIRNIVVWNPLMHGIEWFRLGLYGQYPTFLLDRSYLAYFALIVLFIGIVFERAMIRSEGPAGQ</sequence>
<evidence type="ECO:0000256" key="5">
    <source>
        <dbReference type="ARBA" id="ARBA00022692"/>
    </source>
</evidence>
<keyword evidence="7" id="KW-0762">Sugar transport</keyword>
<evidence type="ECO:0000313" key="11">
    <source>
        <dbReference type="EMBL" id="MBU8875476.1"/>
    </source>
</evidence>
<name>A0ABS6ILL0_9HYPH</name>
<keyword evidence="6 9" id="KW-1133">Transmembrane helix</keyword>
<dbReference type="PANTHER" id="PTHR30413">
    <property type="entry name" value="INNER MEMBRANE TRANSPORT PERMEASE"/>
    <property type="match status" value="1"/>
</dbReference>
<evidence type="ECO:0000256" key="6">
    <source>
        <dbReference type="ARBA" id="ARBA00022989"/>
    </source>
</evidence>
<evidence type="ECO:0000256" key="8">
    <source>
        <dbReference type="ARBA" id="ARBA00023136"/>
    </source>
</evidence>
<feature type="domain" description="ABC-2 type transporter transmembrane" evidence="10">
    <location>
        <begin position="42"/>
        <end position="228"/>
    </location>
</feature>
<evidence type="ECO:0000256" key="9">
    <source>
        <dbReference type="SAM" id="Phobius"/>
    </source>
</evidence>
<evidence type="ECO:0000259" key="10">
    <source>
        <dbReference type="Pfam" id="PF01061"/>
    </source>
</evidence>
<protein>
    <submittedName>
        <fullName evidence="11">ABC transporter permease</fullName>
    </submittedName>
</protein>
<evidence type="ECO:0000256" key="3">
    <source>
        <dbReference type="ARBA" id="ARBA00022448"/>
    </source>
</evidence>
<dbReference type="PANTHER" id="PTHR30413:SF10">
    <property type="entry name" value="CAPSULE POLYSACCHARIDE EXPORT INNER-MEMBRANE PROTEIN CTRC"/>
    <property type="match status" value="1"/>
</dbReference>
<keyword evidence="3" id="KW-0813">Transport</keyword>
<keyword evidence="4" id="KW-1003">Cell membrane</keyword>
<reference evidence="11 12" key="1">
    <citation type="submission" date="2021-06" db="EMBL/GenBank/DDBJ databases">
        <authorList>
            <person name="Lee D.H."/>
        </authorList>
    </citation>
    <scope>NUCLEOTIDE SEQUENCE [LARGE SCALE GENOMIC DNA]</scope>
    <source>
        <strain evidence="11 12">MMS21-HV4-11</strain>
    </source>
</reference>
<dbReference type="RefSeq" id="WP_216962770.1">
    <property type="nucleotide sequence ID" value="NZ_JAHOPB010000001.1"/>
</dbReference>
<evidence type="ECO:0000256" key="2">
    <source>
        <dbReference type="ARBA" id="ARBA00007783"/>
    </source>
</evidence>
<comment type="similarity">
    <text evidence="2">Belongs to the ABC-2 integral membrane protein family.</text>
</comment>
<evidence type="ECO:0000256" key="4">
    <source>
        <dbReference type="ARBA" id="ARBA00022475"/>
    </source>
</evidence>
<feature type="transmembrane region" description="Helical" evidence="9">
    <location>
        <begin position="39"/>
        <end position="62"/>
    </location>
</feature>
<gene>
    <name evidence="11" type="ORF">KQ910_17000</name>
</gene>
<evidence type="ECO:0000256" key="7">
    <source>
        <dbReference type="ARBA" id="ARBA00023047"/>
    </source>
</evidence>